<proteinExistence type="predicted"/>
<evidence type="ECO:0000313" key="1">
    <source>
        <dbReference type="EMBL" id="VDN19293.1"/>
    </source>
</evidence>
<reference evidence="3" key="1">
    <citation type="submission" date="2016-06" db="UniProtKB">
        <authorList>
            <consortium name="WormBaseParasite"/>
        </authorList>
    </citation>
    <scope>IDENTIFICATION</scope>
</reference>
<dbReference type="OrthoDB" id="10038642at2759"/>
<organism evidence="3">
    <name type="scientific">Gongylonema pulchrum</name>
    <dbReference type="NCBI Taxonomy" id="637853"/>
    <lineage>
        <taxon>Eukaryota</taxon>
        <taxon>Metazoa</taxon>
        <taxon>Ecdysozoa</taxon>
        <taxon>Nematoda</taxon>
        <taxon>Chromadorea</taxon>
        <taxon>Rhabditida</taxon>
        <taxon>Spirurina</taxon>
        <taxon>Spiruromorpha</taxon>
        <taxon>Spiruroidea</taxon>
        <taxon>Gongylonematidae</taxon>
        <taxon>Gongylonema</taxon>
    </lineage>
</organism>
<evidence type="ECO:0000313" key="3">
    <source>
        <dbReference type="WBParaSite" id="GPUH_0001182201-mRNA-1"/>
    </source>
</evidence>
<dbReference type="Proteomes" id="UP000271098">
    <property type="component" value="Unassembled WGS sequence"/>
</dbReference>
<dbReference type="EMBL" id="UYRT01078818">
    <property type="protein sequence ID" value="VDN19293.1"/>
    <property type="molecule type" value="Genomic_DNA"/>
</dbReference>
<evidence type="ECO:0000313" key="2">
    <source>
        <dbReference type="Proteomes" id="UP000271098"/>
    </source>
</evidence>
<name>A0A183DSW7_9BILA</name>
<protein>
    <submittedName>
        <fullName evidence="3">DUF3967 domain-containing protein</fullName>
    </submittedName>
</protein>
<gene>
    <name evidence="1" type="ORF">GPUH_LOCUS11808</name>
</gene>
<accession>A0A183DSW7</accession>
<dbReference type="WBParaSite" id="GPUH_0001182201-mRNA-1">
    <property type="protein sequence ID" value="GPUH_0001182201-mRNA-1"/>
    <property type="gene ID" value="GPUH_0001182201"/>
</dbReference>
<reference evidence="1 2" key="2">
    <citation type="submission" date="2018-11" db="EMBL/GenBank/DDBJ databases">
        <authorList>
            <consortium name="Pathogen Informatics"/>
        </authorList>
    </citation>
    <scope>NUCLEOTIDE SEQUENCE [LARGE SCALE GENOMIC DNA]</scope>
</reference>
<keyword evidence="2" id="KW-1185">Reference proteome</keyword>
<sequence length="154" mass="17926">MHKRLTIYHIISAVCCLMSHQPIRVAQPPTQTQSRSQAAKSYQSSSSTKYDNLIRVAEQQRCLIDANRRTIQLWEARGNRVDNAPIRLAVLRNEVLYEEREMARLKMMEREAKETASRRVVAEKQLSEMQANYTWQEQHLRSVISKITSLQAQV</sequence>
<dbReference type="AlphaFoldDB" id="A0A183DSW7"/>